<reference evidence="1 2" key="1">
    <citation type="submission" date="2015-07" db="EMBL/GenBank/DDBJ databases">
        <title>Comparative genomics of the Sigatoka disease complex on banana suggests a link between parallel evolutionary changes in Pseudocercospora fijiensis and Pseudocercospora eumusae and increased virulence on the banana host.</title>
        <authorList>
            <person name="Chang T.-C."/>
            <person name="Salvucci A."/>
            <person name="Crous P.W."/>
            <person name="Stergiopoulos I."/>
        </authorList>
    </citation>
    <scope>NUCLEOTIDE SEQUENCE [LARGE SCALE GENOMIC DNA]</scope>
    <source>
        <strain evidence="1 2">CBS 114824</strain>
    </source>
</reference>
<name>A0A139HHY4_9PEZI</name>
<dbReference type="EMBL" id="LFZN01000047">
    <property type="protein sequence ID" value="KXT02007.1"/>
    <property type="molecule type" value="Genomic_DNA"/>
</dbReference>
<proteinExistence type="predicted"/>
<dbReference type="OrthoDB" id="1924787at2759"/>
<dbReference type="AlphaFoldDB" id="A0A139HHY4"/>
<gene>
    <name evidence="1" type="ORF">AC578_6580</name>
</gene>
<keyword evidence="2" id="KW-1185">Reference proteome</keyword>
<accession>A0A139HHY4</accession>
<comment type="caution">
    <text evidence="1">The sequence shown here is derived from an EMBL/GenBank/DDBJ whole genome shotgun (WGS) entry which is preliminary data.</text>
</comment>
<sequence length="87" mass="10189">METSFKLDRWMLKFLWEFANPVEDRPEERDSEWVFGDIVITPSSDFGVNTMATMLWTDQLFSFYLTRAEIGGENIGIHISRPLITIQ</sequence>
<protein>
    <submittedName>
        <fullName evidence="1">Uncharacterized protein</fullName>
    </submittedName>
</protein>
<evidence type="ECO:0000313" key="2">
    <source>
        <dbReference type="Proteomes" id="UP000070133"/>
    </source>
</evidence>
<dbReference type="Proteomes" id="UP000070133">
    <property type="component" value="Unassembled WGS sequence"/>
</dbReference>
<organism evidence="1 2">
    <name type="scientific">Pseudocercospora eumusae</name>
    <dbReference type="NCBI Taxonomy" id="321146"/>
    <lineage>
        <taxon>Eukaryota</taxon>
        <taxon>Fungi</taxon>
        <taxon>Dikarya</taxon>
        <taxon>Ascomycota</taxon>
        <taxon>Pezizomycotina</taxon>
        <taxon>Dothideomycetes</taxon>
        <taxon>Dothideomycetidae</taxon>
        <taxon>Mycosphaerellales</taxon>
        <taxon>Mycosphaerellaceae</taxon>
        <taxon>Pseudocercospora</taxon>
    </lineage>
</organism>
<evidence type="ECO:0000313" key="1">
    <source>
        <dbReference type="EMBL" id="KXT02007.1"/>
    </source>
</evidence>